<dbReference type="KEGG" id="dla:I6G47_32910"/>
<protein>
    <submittedName>
        <fullName evidence="2">Uncharacterized protein</fullName>
    </submittedName>
</protein>
<keyword evidence="1" id="KW-0812">Transmembrane</keyword>
<geneLocation type="plasmid" evidence="2 3">
    <name>unnamed</name>
</geneLocation>
<evidence type="ECO:0000313" key="2">
    <source>
        <dbReference type="EMBL" id="QPS84949.1"/>
    </source>
</evidence>
<dbReference type="RefSeq" id="WP_167368406.1">
    <property type="nucleotide sequence ID" value="NZ_CP065749.1"/>
</dbReference>
<keyword evidence="3" id="KW-1185">Reference proteome</keyword>
<keyword evidence="1" id="KW-1133">Transmembrane helix</keyword>
<accession>A0A7T3DHU4</accession>
<reference evidence="2 3" key="1">
    <citation type="submission" date="2020-12" db="EMBL/GenBank/DDBJ databases">
        <title>FDA dAtabase for Regulatory Grade micrObial Sequences (FDA-ARGOS): Supporting development and validation of Infectious Disease Dx tests.</title>
        <authorList>
            <person name="Sproer C."/>
            <person name="Gronow S."/>
            <person name="Severitt S."/>
            <person name="Schroder I."/>
            <person name="Tallon L."/>
            <person name="Sadzewicz L."/>
            <person name="Zhao X."/>
            <person name="Boylan J."/>
            <person name="Ott S."/>
            <person name="Bowen H."/>
            <person name="Vavikolanu K."/>
            <person name="Mehta A."/>
            <person name="Aluvathingal J."/>
            <person name="Nadendla S."/>
            <person name="Lowell S."/>
            <person name="Myers T."/>
            <person name="Yan Y."/>
            <person name="Sichtig H."/>
        </authorList>
    </citation>
    <scope>NUCLEOTIDE SEQUENCE [LARGE SCALE GENOMIC DNA]</scope>
    <source>
        <strain evidence="2 3">FDAARGOS_890</strain>
        <plasmid evidence="2 3">unnamed</plasmid>
    </source>
</reference>
<dbReference type="EMBL" id="CP065749">
    <property type="protein sequence ID" value="QPS84949.1"/>
    <property type="molecule type" value="Genomic_DNA"/>
</dbReference>
<feature type="transmembrane region" description="Helical" evidence="1">
    <location>
        <begin position="28"/>
        <end position="46"/>
    </location>
</feature>
<gene>
    <name evidence="2" type="ORF">I6G47_32910</name>
</gene>
<name>A0A7T3DHU4_9BURK</name>
<sequence length="48" mass="5168">MNIVFCIFALLAWFAGTAQFLMNNPLAGVGGFIASGLFAIAWAIYAKR</sequence>
<keyword evidence="1" id="KW-0472">Membrane</keyword>
<organism evidence="2 3">
    <name type="scientific">Delftia lacustris</name>
    <dbReference type="NCBI Taxonomy" id="558537"/>
    <lineage>
        <taxon>Bacteria</taxon>
        <taxon>Pseudomonadati</taxon>
        <taxon>Pseudomonadota</taxon>
        <taxon>Betaproteobacteria</taxon>
        <taxon>Burkholderiales</taxon>
        <taxon>Comamonadaceae</taxon>
        <taxon>Delftia</taxon>
    </lineage>
</organism>
<dbReference type="AlphaFoldDB" id="A0A7T3DHU4"/>
<evidence type="ECO:0000256" key="1">
    <source>
        <dbReference type="SAM" id="Phobius"/>
    </source>
</evidence>
<dbReference type="Proteomes" id="UP000595064">
    <property type="component" value="Plasmid unnamed"/>
</dbReference>
<dbReference type="GeneID" id="94688948"/>
<evidence type="ECO:0000313" key="3">
    <source>
        <dbReference type="Proteomes" id="UP000595064"/>
    </source>
</evidence>
<proteinExistence type="predicted"/>
<keyword evidence="2" id="KW-0614">Plasmid</keyword>